<dbReference type="EMBL" id="JDSS02000016">
    <property type="protein sequence ID" value="KFB69278.1"/>
    <property type="molecule type" value="Genomic_DNA"/>
</dbReference>
<comment type="caution">
    <text evidence="4">The sequence shown here is derived from an EMBL/GenBank/DDBJ whole genome shotgun (WGS) entry which is preliminary data.</text>
</comment>
<evidence type="ECO:0000313" key="5">
    <source>
        <dbReference type="Proteomes" id="UP000019812"/>
    </source>
</evidence>
<dbReference type="GO" id="GO:0016817">
    <property type="term" value="F:hydrolase activity, acting on acid anhydrides"/>
    <property type="evidence" value="ECO:0007669"/>
    <property type="project" value="InterPro"/>
</dbReference>
<reference evidence="4 5" key="1">
    <citation type="submission" date="2014-07" db="EMBL/GenBank/DDBJ databases">
        <title>Expanding our view of genomic diversity in Candidatus Accumulibacter clades.</title>
        <authorList>
            <person name="Skennerton C.T."/>
            <person name="Barr J.J."/>
            <person name="Slater F.R."/>
            <person name="Bond P.L."/>
            <person name="Tyson G.W."/>
        </authorList>
    </citation>
    <scope>NUCLEOTIDE SEQUENCE [LARGE SCALE GENOMIC DNA]</scope>
    <source>
        <strain evidence="5">SK-01</strain>
    </source>
</reference>
<feature type="domain" description="Primase C-terminal 2" evidence="2">
    <location>
        <begin position="234"/>
        <end position="309"/>
    </location>
</feature>
<gene>
    <name evidence="4" type="ORF">CAPSK01_001023</name>
</gene>
<dbReference type="Gene3D" id="3.30.70.1790">
    <property type="entry name" value="RepB DNA-primase, N-terminal domain"/>
    <property type="match status" value="1"/>
</dbReference>
<proteinExistence type="predicted"/>
<dbReference type="Proteomes" id="UP000019812">
    <property type="component" value="Unassembled WGS sequence"/>
</dbReference>
<protein>
    <submittedName>
        <fullName evidence="4">Uncharacterized protein</fullName>
    </submittedName>
</protein>
<feature type="compositionally biased region" description="Polar residues" evidence="1">
    <location>
        <begin position="881"/>
        <end position="909"/>
    </location>
</feature>
<evidence type="ECO:0000259" key="2">
    <source>
        <dbReference type="Pfam" id="PF08707"/>
    </source>
</evidence>
<evidence type="ECO:0000256" key="1">
    <source>
        <dbReference type="SAM" id="MobiDB-lite"/>
    </source>
</evidence>
<dbReference type="InterPro" id="IPR039459">
    <property type="entry name" value="RepB-like_DNA_primase_dom"/>
</dbReference>
<feature type="domain" description="RepB-like DNA primase" evidence="3">
    <location>
        <begin position="117"/>
        <end position="207"/>
    </location>
</feature>
<sequence length="909" mass="100903">MDANPANTTGSAACRLTPNRAQADAFLTALDEEAEHFCFQTFDDFKERKDGSLARVLNGTLDEHWDTLVDLNQRGAGVFVTVNRTDGNGRKMSNMVSPRAIFQEADRPNTPPPPLDPHMEVESSPDKFHRYCFIDPATAPQFDTWREGMNRMVVDFGSDPNACDPARVLRLPGFYHQKDPSRPFMVRIHARTPIPPYSWQQITSVIEPLPKKRVERAAMQALQGRGIENPLQLKSALAAIEPDCEYMDWLKVGMALHHASDGSGEAFALWDEWSATGSSYRDGETEIKWDSFGGYKDTPVMLGTIFFMAREDGWDWETEKLSLIENARAELQRVLAAVVTDPKAHLAPTTTEALSIIKAYDPREYEAARIDIKLANSSVRVCALDSLVDRHAAGDDGGHEDSLAKRLTDLAARRCELWHDQDGNAYATFQRTDKDDAIHSEHWRIDSLGFREWLGWFAHTQLKAAPASEPIKACQNALSGIAKFDGVEHKPARRVAKDESGYWIDLGDDRWRAIHVTATGWQIVSSPPVRFLRNKAMRPLPIPVPGGSIDHLWRLCNIPEEDRVLVLAWILECYRSDTPYPVLELIGEQGSAKSTTQETLRIFVDPNKVMLRGRPKGVEDVYVAAGSNHLVSLENLSGISPELSDALCTIATGGGQAGRQFYTNGEEHIIEAHNPVVLNGIGAVITRADLLDRTIALCLPTIRERMTEDEHTLALTEAAPVIFGALLDLFARTLALLPSVSIPPAQRPRMADFAHLREAMNRAMGGKSGEFLDLYTNHRRDAIRRTVDSNPVSVACMEFVEKGKSYSGTVKGLLTELNAFSMSMERGDYWPKSPRGLGDSLRRIAPALRQLGIQVSVETKPRRDGVHCELRLASDGGGTTAPHSPRQSKTRSQPSPTFTVSPRSKASKP</sequence>
<dbReference type="RefSeq" id="WP_273703079.1">
    <property type="nucleotide sequence ID" value="NZ_JDSS02000016.1"/>
</dbReference>
<dbReference type="Pfam" id="PF08707">
    <property type="entry name" value="PriCT_2"/>
    <property type="match status" value="1"/>
</dbReference>
<dbReference type="STRING" id="1457154.CAPSK01_001023"/>
<dbReference type="Pfam" id="PF16793">
    <property type="entry name" value="RepB_primase"/>
    <property type="match status" value="1"/>
</dbReference>
<evidence type="ECO:0000259" key="3">
    <source>
        <dbReference type="Pfam" id="PF16793"/>
    </source>
</evidence>
<accession>A0A084Y3I4</accession>
<dbReference type="InterPro" id="IPR014819">
    <property type="entry name" value="PriCT_2"/>
</dbReference>
<dbReference type="AlphaFoldDB" id="A0A084Y3I4"/>
<organism evidence="4 5">
    <name type="scientific">Candidatus Accumulibacter vicinus</name>
    <dbReference type="NCBI Taxonomy" id="2954382"/>
    <lineage>
        <taxon>Bacteria</taxon>
        <taxon>Pseudomonadati</taxon>
        <taxon>Pseudomonadota</taxon>
        <taxon>Betaproteobacteria</taxon>
        <taxon>Candidatus Accumulibacter</taxon>
    </lineage>
</organism>
<feature type="region of interest" description="Disordered" evidence="1">
    <location>
        <begin position="872"/>
        <end position="909"/>
    </location>
</feature>
<evidence type="ECO:0000313" key="4">
    <source>
        <dbReference type="EMBL" id="KFB69278.1"/>
    </source>
</evidence>
<name>A0A084Y3I4_9PROT</name>